<keyword evidence="6 8" id="KW-0368">Histidine biosynthesis</keyword>
<sequence>MPFSHHSHSGQFCEGHAKNSLEDIIRTAIAKKMRVFALSEHMPREEQDFYPEEVEANGTEAALIENEAAYFKEAQRLREKYILEINIPIGFECDWIRPMSLTWIQNSLARFPFDFFIGSVHHVHAIPIDYDIPFYHKAREVAGGTDEKLFADYFDAQFAMLRALKPPVVGHFDLIRLKSDDPERSFKQWPEVWAKILRNLDYVAEYGGILELNSASLRKGMSEPYPKAEICKEFLARNGRFCLSDDSHGVDQVALNYHRVLEFVEQAGISTLHNLEYCSDLSSSSSSFDQRFPHTRLNSVNLADLKQLAFWS</sequence>
<dbReference type="AlphaFoldDB" id="A0A0G2I513"/>
<evidence type="ECO:0000313" key="10">
    <source>
        <dbReference type="EMBL" id="KKZ65707.1"/>
    </source>
</evidence>
<evidence type="ECO:0000256" key="4">
    <source>
        <dbReference type="ARBA" id="ARBA00022605"/>
    </source>
</evidence>
<evidence type="ECO:0000256" key="7">
    <source>
        <dbReference type="ARBA" id="ARBA00049158"/>
    </source>
</evidence>
<dbReference type="InterPro" id="IPR016195">
    <property type="entry name" value="Pol/histidinol_Pase-like"/>
</dbReference>
<evidence type="ECO:0000256" key="5">
    <source>
        <dbReference type="ARBA" id="ARBA00022801"/>
    </source>
</evidence>
<dbReference type="SUPFAM" id="SSF89550">
    <property type="entry name" value="PHP domain-like"/>
    <property type="match status" value="1"/>
</dbReference>
<dbReference type="GO" id="GO:0005737">
    <property type="term" value="C:cytoplasm"/>
    <property type="evidence" value="ECO:0007669"/>
    <property type="project" value="TreeGrafter"/>
</dbReference>
<evidence type="ECO:0000256" key="3">
    <source>
        <dbReference type="ARBA" id="ARBA00013085"/>
    </source>
</evidence>
<dbReference type="InterPro" id="IPR010140">
    <property type="entry name" value="Histidinol_P_phosphatase_HisJ"/>
</dbReference>
<evidence type="ECO:0000259" key="9">
    <source>
        <dbReference type="Pfam" id="PF02811"/>
    </source>
</evidence>
<evidence type="ECO:0000256" key="2">
    <source>
        <dbReference type="ARBA" id="ARBA00009152"/>
    </source>
</evidence>
<dbReference type="PANTHER" id="PTHR21039">
    <property type="entry name" value="HISTIDINOL PHOSPHATASE-RELATED"/>
    <property type="match status" value="1"/>
</dbReference>
<dbReference type="Proteomes" id="UP000034164">
    <property type="component" value="Unassembled WGS sequence"/>
</dbReference>
<comment type="pathway">
    <text evidence="1 8">Amino-acid biosynthesis; L-histidine biosynthesis; L-histidine from 5-phospho-alpha-D-ribose 1-diphosphate: step 8/9.</text>
</comment>
<dbReference type="InterPro" id="IPR004013">
    <property type="entry name" value="PHP_dom"/>
</dbReference>
<gene>
    <name evidence="10" type="ORF">EMCG_08487</name>
</gene>
<dbReference type="OrthoDB" id="5957391at2759"/>
<dbReference type="UniPathway" id="UPA00031">
    <property type="reaction ID" value="UER00013"/>
</dbReference>
<comment type="similarity">
    <text evidence="2 8">Belongs to the PHP hydrolase family. HisK subfamily.</text>
</comment>
<evidence type="ECO:0000256" key="6">
    <source>
        <dbReference type="ARBA" id="ARBA00023102"/>
    </source>
</evidence>
<dbReference type="GO" id="GO:0000105">
    <property type="term" value="P:L-histidine biosynthetic process"/>
    <property type="evidence" value="ECO:0007669"/>
    <property type="project" value="UniProtKB-UniRule"/>
</dbReference>
<dbReference type="EC" id="3.1.3.15" evidence="3 8"/>
<evidence type="ECO:0000313" key="11">
    <source>
        <dbReference type="Proteomes" id="UP000034164"/>
    </source>
</evidence>
<organism evidence="10 11">
    <name type="scientific">[Emmonsia] crescens</name>
    <dbReference type="NCBI Taxonomy" id="73230"/>
    <lineage>
        <taxon>Eukaryota</taxon>
        <taxon>Fungi</taxon>
        <taxon>Dikarya</taxon>
        <taxon>Ascomycota</taxon>
        <taxon>Pezizomycotina</taxon>
        <taxon>Eurotiomycetes</taxon>
        <taxon>Eurotiomycetidae</taxon>
        <taxon>Onygenales</taxon>
        <taxon>Ajellomycetaceae</taxon>
        <taxon>Emergomyces</taxon>
    </lineage>
</organism>
<reference evidence="11" key="1">
    <citation type="journal article" date="2015" name="PLoS Genet.">
        <title>The dynamic genome and transcriptome of the human fungal pathogen Blastomyces and close relative Emmonsia.</title>
        <authorList>
            <person name="Munoz J.F."/>
            <person name="Gauthier G.M."/>
            <person name="Desjardins C.A."/>
            <person name="Gallo J.E."/>
            <person name="Holder J."/>
            <person name="Sullivan T.D."/>
            <person name="Marty A.J."/>
            <person name="Carmen J.C."/>
            <person name="Chen Z."/>
            <person name="Ding L."/>
            <person name="Gujja S."/>
            <person name="Magrini V."/>
            <person name="Misas E."/>
            <person name="Mitreva M."/>
            <person name="Priest M."/>
            <person name="Saif S."/>
            <person name="Whiston E.A."/>
            <person name="Young S."/>
            <person name="Zeng Q."/>
            <person name="Goldman W.E."/>
            <person name="Mardis E.R."/>
            <person name="Taylor J.W."/>
            <person name="McEwen J.G."/>
            <person name="Clay O.K."/>
            <person name="Klein B.S."/>
            <person name="Cuomo C.A."/>
        </authorList>
    </citation>
    <scope>NUCLEOTIDE SEQUENCE [LARGE SCALE GENOMIC DNA]</scope>
    <source>
        <strain evidence="11">UAMH 3008</strain>
    </source>
</reference>
<keyword evidence="4 8" id="KW-0028">Amino-acid biosynthesis</keyword>
<keyword evidence="5 8" id="KW-0378">Hydrolase</keyword>
<dbReference type="Gene3D" id="3.20.20.140">
    <property type="entry name" value="Metal-dependent hydrolases"/>
    <property type="match status" value="1"/>
</dbReference>
<dbReference type="PANTHER" id="PTHR21039:SF0">
    <property type="entry name" value="HISTIDINOL-PHOSPHATASE"/>
    <property type="match status" value="1"/>
</dbReference>
<dbReference type="EMBL" id="LCZI01000599">
    <property type="protein sequence ID" value="KKZ65707.1"/>
    <property type="molecule type" value="Genomic_DNA"/>
</dbReference>
<evidence type="ECO:0000256" key="1">
    <source>
        <dbReference type="ARBA" id="ARBA00004970"/>
    </source>
</evidence>
<protein>
    <recommendedName>
        <fullName evidence="3 8">Histidinol-phosphatase</fullName>
        <shortName evidence="8">HolPase</shortName>
        <ecNumber evidence="3 8">3.1.3.15</ecNumber>
    </recommendedName>
</protein>
<name>A0A0G2I513_9EURO</name>
<feature type="domain" description="PHP" evidence="9">
    <location>
        <begin position="5"/>
        <end position="215"/>
    </location>
</feature>
<dbReference type="CDD" id="cd12110">
    <property type="entry name" value="PHP_HisPPase_Hisj_like"/>
    <property type="match status" value="1"/>
</dbReference>
<dbReference type="NCBIfam" id="TIGR01856">
    <property type="entry name" value="hisJ_fam"/>
    <property type="match status" value="1"/>
</dbReference>
<dbReference type="Pfam" id="PF02811">
    <property type="entry name" value="PHP"/>
    <property type="match status" value="1"/>
</dbReference>
<comment type="catalytic activity">
    <reaction evidence="7 8">
        <text>L-histidinol phosphate + H2O = L-histidinol + phosphate</text>
        <dbReference type="Rhea" id="RHEA:14465"/>
        <dbReference type="ChEBI" id="CHEBI:15377"/>
        <dbReference type="ChEBI" id="CHEBI:43474"/>
        <dbReference type="ChEBI" id="CHEBI:57699"/>
        <dbReference type="ChEBI" id="CHEBI:57980"/>
        <dbReference type="EC" id="3.1.3.15"/>
    </reaction>
</comment>
<accession>A0A0G2I513</accession>
<evidence type="ECO:0000256" key="8">
    <source>
        <dbReference type="RuleBase" id="RU366003"/>
    </source>
</evidence>
<dbReference type="VEuPathDB" id="FungiDB:EMCG_08487"/>
<comment type="caution">
    <text evidence="10">The sequence shown here is derived from an EMBL/GenBank/DDBJ whole genome shotgun (WGS) entry which is preliminary data.</text>
</comment>
<proteinExistence type="inferred from homology"/>
<dbReference type="GO" id="GO:0004401">
    <property type="term" value="F:histidinol-phosphatase activity"/>
    <property type="evidence" value="ECO:0007669"/>
    <property type="project" value="UniProtKB-UniRule"/>
</dbReference>
<dbReference type="FunFam" id="3.20.20.140:FF:000059">
    <property type="entry name" value="Histidinol-phosphatase"/>
    <property type="match status" value="1"/>
</dbReference>